<dbReference type="InterPro" id="IPR050706">
    <property type="entry name" value="Cyclic-di-GMP_PDE-like"/>
</dbReference>
<accession>A0A7S9LCU3</accession>
<geneLocation type="plasmid" evidence="2 3">
    <name>pVIM-24-ZDHY414</name>
</geneLocation>
<dbReference type="InterPro" id="IPR001633">
    <property type="entry name" value="EAL_dom"/>
</dbReference>
<evidence type="ECO:0000313" key="2">
    <source>
        <dbReference type="EMBL" id="QPH51708.1"/>
    </source>
</evidence>
<dbReference type="Pfam" id="PF00563">
    <property type="entry name" value="EAL"/>
    <property type="match status" value="1"/>
</dbReference>
<proteinExistence type="predicted"/>
<dbReference type="SUPFAM" id="SSF141868">
    <property type="entry name" value="EAL domain-like"/>
    <property type="match status" value="1"/>
</dbReference>
<name>A0A7S9LCU3_9PSED</name>
<reference evidence="2 3" key="1">
    <citation type="submission" date="2020-11" db="EMBL/GenBank/DDBJ databases">
        <title>Pseudomonas fulva producing VIM-24.</title>
        <authorList>
            <person name="Liu S."/>
        </authorList>
    </citation>
    <scope>NUCLEOTIDE SEQUENCE [LARGE SCALE GENOMIC DNA]</scope>
    <source>
        <strain evidence="2 3">ZDHY414</strain>
        <plasmid evidence="2 3">pVIM-24-ZDHY414</plasmid>
    </source>
</reference>
<dbReference type="PROSITE" id="PS50883">
    <property type="entry name" value="EAL"/>
    <property type="match status" value="1"/>
</dbReference>
<dbReference type="CDD" id="cd01948">
    <property type="entry name" value="EAL"/>
    <property type="match status" value="1"/>
</dbReference>
<dbReference type="Gene3D" id="3.20.20.450">
    <property type="entry name" value="EAL domain"/>
    <property type="match status" value="1"/>
</dbReference>
<feature type="domain" description="EAL" evidence="1">
    <location>
        <begin position="56"/>
        <end position="311"/>
    </location>
</feature>
<evidence type="ECO:0000259" key="1">
    <source>
        <dbReference type="PROSITE" id="PS50883"/>
    </source>
</evidence>
<keyword evidence="2" id="KW-0614">Plasmid</keyword>
<dbReference type="SMART" id="SM00052">
    <property type="entry name" value="EAL"/>
    <property type="match status" value="1"/>
</dbReference>
<dbReference type="GO" id="GO:0071111">
    <property type="term" value="F:cyclic-guanylate-specific phosphodiesterase activity"/>
    <property type="evidence" value="ECO:0007669"/>
    <property type="project" value="InterPro"/>
</dbReference>
<dbReference type="RefSeq" id="WP_139813932.1">
    <property type="nucleotide sequence ID" value="NZ_CP064945.1"/>
</dbReference>
<dbReference type="InterPro" id="IPR035919">
    <property type="entry name" value="EAL_sf"/>
</dbReference>
<dbReference type="EMBL" id="CP064948">
    <property type="protein sequence ID" value="QPH51708.1"/>
    <property type="molecule type" value="Genomic_DNA"/>
</dbReference>
<dbReference type="AlphaFoldDB" id="A0A7S9LCU3"/>
<gene>
    <name evidence="2" type="ORF">IZU98_25930</name>
</gene>
<sequence length="311" mass="34842">MAHEFHSGDLRIRYTQNNDGRLCHHPKTPPRNSFAKHQKGGCRYPLLRYPLFAWLQDMYQPSLSNAPAWSHEGPEPSSFSLAYQPVFSIVADARAVVAFEALLRITNRGVTQGPADLVARAEADGSIVEIDRWVLNQVIVLLRSRPRLSVWINTSQLSIAHPTFVEDALQTLIFNQVIGRVSFEVTETADVDAQILTKRLEALRLQALTVMVDDVRDGYAKRSLISSDAVAGCKLSRESTRELMVCERTRAEVEHLVRLCRRLGKQVVLEGIETTDELALADHLGITLCQGYFLGVPASPSDLQHFSEMRP</sequence>
<dbReference type="Proteomes" id="UP000594430">
    <property type="component" value="Plasmid pVIM-24-ZDHY414"/>
</dbReference>
<protein>
    <submittedName>
        <fullName evidence="2">EAL domain-containing protein</fullName>
    </submittedName>
</protein>
<dbReference type="PANTHER" id="PTHR33121">
    <property type="entry name" value="CYCLIC DI-GMP PHOSPHODIESTERASE PDEF"/>
    <property type="match status" value="1"/>
</dbReference>
<evidence type="ECO:0000313" key="3">
    <source>
        <dbReference type="Proteomes" id="UP000594430"/>
    </source>
</evidence>
<organism evidence="2 3">
    <name type="scientific">Pseudomonas fulva</name>
    <dbReference type="NCBI Taxonomy" id="47880"/>
    <lineage>
        <taxon>Bacteria</taxon>
        <taxon>Pseudomonadati</taxon>
        <taxon>Pseudomonadota</taxon>
        <taxon>Gammaproteobacteria</taxon>
        <taxon>Pseudomonadales</taxon>
        <taxon>Pseudomonadaceae</taxon>
        <taxon>Pseudomonas</taxon>
    </lineage>
</organism>
<dbReference type="PANTHER" id="PTHR33121:SF70">
    <property type="entry name" value="SIGNALING PROTEIN YKOW"/>
    <property type="match status" value="1"/>
</dbReference>